<dbReference type="Proteomes" id="UP000002051">
    <property type="component" value="Unassembled WGS sequence"/>
</dbReference>
<dbReference type="HOGENOM" id="CLU_2516092_0_0_1"/>
<dbReference type="EnsemblPlants" id="KEH24125">
    <property type="protein sequence ID" value="KEH24125"/>
    <property type="gene ID" value="MTR_7g103935"/>
</dbReference>
<reference evidence="1 3" key="1">
    <citation type="journal article" date="2011" name="Nature">
        <title>The Medicago genome provides insight into the evolution of rhizobial symbioses.</title>
        <authorList>
            <person name="Young N.D."/>
            <person name="Debelle F."/>
            <person name="Oldroyd G.E."/>
            <person name="Geurts R."/>
            <person name="Cannon S.B."/>
            <person name="Udvardi M.K."/>
            <person name="Benedito V.A."/>
            <person name="Mayer K.F."/>
            <person name="Gouzy J."/>
            <person name="Schoof H."/>
            <person name="Van de Peer Y."/>
            <person name="Proost S."/>
            <person name="Cook D.R."/>
            <person name="Meyers B.C."/>
            <person name="Spannagl M."/>
            <person name="Cheung F."/>
            <person name="De Mita S."/>
            <person name="Krishnakumar V."/>
            <person name="Gundlach H."/>
            <person name="Zhou S."/>
            <person name="Mudge J."/>
            <person name="Bharti A.K."/>
            <person name="Murray J.D."/>
            <person name="Naoumkina M.A."/>
            <person name="Rosen B."/>
            <person name="Silverstein K.A."/>
            <person name="Tang H."/>
            <person name="Rombauts S."/>
            <person name="Zhao P.X."/>
            <person name="Zhou P."/>
            <person name="Barbe V."/>
            <person name="Bardou P."/>
            <person name="Bechner M."/>
            <person name="Bellec A."/>
            <person name="Berger A."/>
            <person name="Berges H."/>
            <person name="Bidwell S."/>
            <person name="Bisseling T."/>
            <person name="Choisne N."/>
            <person name="Couloux A."/>
            <person name="Denny R."/>
            <person name="Deshpande S."/>
            <person name="Dai X."/>
            <person name="Doyle J.J."/>
            <person name="Dudez A.M."/>
            <person name="Farmer A.D."/>
            <person name="Fouteau S."/>
            <person name="Franken C."/>
            <person name="Gibelin C."/>
            <person name="Gish J."/>
            <person name="Goldstein S."/>
            <person name="Gonzalez A.J."/>
            <person name="Green P.J."/>
            <person name="Hallab A."/>
            <person name="Hartog M."/>
            <person name="Hua A."/>
            <person name="Humphray S.J."/>
            <person name="Jeong D.H."/>
            <person name="Jing Y."/>
            <person name="Jocker A."/>
            <person name="Kenton S.M."/>
            <person name="Kim D.J."/>
            <person name="Klee K."/>
            <person name="Lai H."/>
            <person name="Lang C."/>
            <person name="Lin S."/>
            <person name="Macmil S.L."/>
            <person name="Magdelenat G."/>
            <person name="Matthews L."/>
            <person name="McCorrison J."/>
            <person name="Monaghan E.L."/>
            <person name="Mun J.H."/>
            <person name="Najar F.Z."/>
            <person name="Nicholson C."/>
            <person name="Noirot C."/>
            <person name="O'Bleness M."/>
            <person name="Paule C.R."/>
            <person name="Poulain J."/>
            <person name="Prion F."/>
            <person name="Qin B."/>
            <person name="Qu C."/>
            <person name="Retzel E.F."/>
            <person name="Riddle C."/>
            <person name="Sallet E."/>
            <person name="Samain S."/>
            <person name="Samson N."/>
            <person name="Sanders I."/>
            <person name="Saurat O."/>
            <person name="Scarpelli C."/>
            <person name="Schiex T."/>
            <person name="Segurens B."/>
            <person name="Severin A.J."/>
            <person name="Sherrier D.J."/>
            <person name="Shi R."/>
            <person name="Sims S."/>
            <person name="Singer S.R."/>
            <person name="Sinharoy S."/>
            <person name="Sterck L."/>
            <person name="Viollet A."/>
            <person name="Wang B.B."/>
            <person name="Wang K."/>
            <person name="Wang M."/>
            <person name="Wang X."/>
            <person name="Warfsmann J."/>
            <person name="Weissenbach J."/>
            <person name="White D.D."/>
            <person name="White J.D."/>
            <person name="Wiley G.B."/>
            <person name="Wincker P."/>
            <person name="Xing Y."/>
            <person name="Yang L."/>
            <person name="Yao Z."/>
            <person name="Ying F."/>
            <person name="Zhai J."/>
            <person name="Zhou L."/>
            <person name="Zuber A."/>
            <person name="Denarie J."/>
            <person name="Dixon R.A."/>
            <person name="May G.D."/>
            <person name="Schwartz D.C."/>
            <person name="Rogers J."/>
            <person name="Quetier F."/>
            <person name="Town C.D."/>
            <person name="Roe B.A."/>
        </authorList>
    </citation>
    <scope>NUCLEOTIDE SEQUENCE [LARGE SCALE GENOMIC DNA]</scope>
    <source>
        <strain evidence="1">A17</strain>
        <strain evidence="2 3">cv. Jemalong A17</strain>
    </source>
</reference>
<keyword evidence="3" id="KW-1185">Reference proteome</keyword>
<gene>
    <name evidence="1" type="ordered locus">MTR_7g103935</name>
</gene>
<dbReference type="AlphaFoldDB" id="A0A072UE75"/>
<sequence>MKYLLHIISVPPQKIDKLYLCFSIGFRPIKGGQLIRLMRRCMCTGQTLFPVGIEPGIPRKLEDDPPKKNQSIDKQVIITGQKHHI</sequence>
<proteinExistence type="predicted"/>
<name>A0A072UE75_MEDTR</name>
<organism evidence="1 3">
    <name type="scientific">Medicago truncatula</name>
    <name type="common">Barrel medic</name>
    <name type="synonym">Medicago tribuloides</name>
    <dbReference type="NCBI Taxonomy" id="3880"/>
    <lineage>
        <taxon>Eukaryota</taxon>
        <taxon>Viridiplantae</taxon>
        <taxon>Streptophyta</taxon>
        <taxon>Embryophyta</taxon>
        <taxon>Tracheophyta</taxon>
        <taxon>Spermatophyta</taxon>
        <taxon>Magnoliopsida</taxon>
        <taxon>eudicotyledons</taxon>
        <taxon>Gunneridae</taxon>
        <taxon>Pentapetalae</taxon>
        <taxon>rosids</taxon>
        <taxon>fabids</taxon>
        <taxon>Fabales</taxon>
        <taxon>Fabaceae</taxon>
        <taxon>Papilionoideae</taxon>
        <taxon>50 kb inversion clade</taxon>
        <taxon>NPAAA clade</taxon>
        <taxon>Hologalegina</taxon>
        <taxon>IRL clade</taxon>
        <taxon>Trifolieae</taxon>
        <taxon>Medicago</taxon>
    </lineage>
</organism>
<evidence type="ECO:0000313" key="1">
    <source>
        <dbReference type="EMBL" id="KEH24125.1"/>
    </source>
</evidence>
<reference evidence="1 3" key="2">
    <citation type="journal article" date="2014" name="BMC Genomics">
        <title>An improved genome release (version Mt4.0) for the model legume Medicago truncatula.</title>
        <authorList>
            <person name="Tang H."/>
            <person name="Krishnakumar V."/>
            <person name="Bidwell S."/>
            <person name="Rosen B."/>
            <person name="Chan A."/>
            <person name="Zhou S."/>
            <person name="Gentzbittel L."/>
            <person name="Childs K.L."/>
            <person name="Yandell M."/>
            <person name="Gundlach H."/>
            <person name="Mayer K.F."/>
            <person name="Schwartz D.C."/>
            <person name="Town C.D."/>
        </authorList>
    </citation>
    <scope>GENOME REANNOTATION</scope>
    <source>
        <strain evidence="1">A17</strain>
        <strain evidence="2 3">cv. Jemalong A17</strain>
    </source>
</reference>
<reference evidence="2" key="3">
    <citation type="submission" date="2015-04" db="UniProtKB">
        <authorList>
            <consortium name="EnsemblPlants"/>
        </authorList>
    </citation>
    <scope>IDENTIFICATION</scope>
    <source>
        <strain evidence="2">cv. Jemalong A17</strain>
    </source>
</reference>
<accession>A0A072UE75</accession>
<dbReference type="EMBL" id="CM001223">
    <property type="protein sequence ID" value="KEH24125.1"/>
    <property type="molecule type" value="Genomic_DNA"/>
</dbReference>
<evidence type="ECO:0000313" key="3">
    <source>
        <dbReference type="Proteomes" id="UP000002051"/>
    </source>
</evidence>
<protein>
    <submittedName>
        <fullName evidence="1 2">Uncharacterized protein</fullName>
    </submittedName>
</protein>
<evidence type="ECO:0000313" key="2">
    <source>
        <dbReference type="EnsemblPlants" id="KEH24125"/>
    </source>
</evidence>